<evidence type="ECO:0000256" key="7">
    <source>
        <dbReference type="ARBA" id="ARBA00023002"/>
    </source>
</evidence>
<dbReference type="GO" id="GO:0016020">
    <property type="term" value="C:membrane"/>
    <property type="evidence" value="ECO:0007669"/>
    <property type="project" value="UniProtKB-SubCell"/>
</dbReference>
<keyword evidence="7 12" id="KW-0560">Oxidoreductase</keyword>
<comment type="similarity">
    <text evidence="2 12">Belongs to the cytochrome P450 family.</text>
</comment>
<sequence>MDYLSHLLAITGLLVLALLYLWRVRFQDHKMKGLMSPEPRGALPIIGHLHQLGGRNPLFRTLATMADKYGPIFTIWLGKNRTLVINNYEAVKECFTINDRVFATRPISSHGKYLGYNYAAFGFSPYGTYWRDMRKLVMVELLSSRRLQALKHIQVSEVDAFVKGLYSVLKNKGHDGKMKVVISDWTEHLTLNILTRIIAGKRYFGGEGDEIDNEEEKRIGKLIKDFMYVSGNLVLSDIIAGFPEWMDFKGQLKTMKNIGSQLDSLMSSWVEEHCKKKQKSDSSNQQDFIDVLLSEIEDSSMLGQTRDTIIKATAMNLILAGSESTSISLTWTLSLLLNNRHTLKLAQEELDRTVGRHRQVEDTDLKNLVYLQAIVKETLRLYPPAPLSVPREAMEDCKVGGFHIPKGTRLFVNQWKLHRDPTVWSDPEVFSPERFLTSQAGVDASGQHFEFIPFGSGRRVCPGITFAFQVIHLTLARLIQGFELGTPLDKAVDMTEGLGISMPRATSLEVILTPRLASQLYPQ</sequence>
<comment type="caution">
    <text evidence="14">The sequence shown here is derived from an EMBL/GenBank/DDBJ whole genome shotgun (WGS) entry which is preliminary data.</text>
</comment>
<reference evidence="14 15" key="1">
    <citation type="journal article" date="2023" name="G3 (Bethesda)">
        <title>A chromosome-length genome assembly and annotation of blackberry (Rubus argutus, cv. 'Hillquist').</title>
        <authorList>
            <person name="Bruna T."/>
            <person name="Aryal R."/>
            <person name="Dudchenko O."/>
            <person name="Sargent D.J."/>
            <person name="Mead D."/>
            <person name="Buti M."/>
            <person name="Cavallini A."/>
            <person name="Hytonen T."/>
            <person name="Andres J."/>
            <person name="Pham M."/>
            <person name="Weisz D."/>
            <person name="Mascagni F."/>
            <person name="Usai G."/>
            <person name="Natali L."/>
            <person name="Bassil N."/>
            <person name="Fernandez G.E."/>
            <person name="Lomsadze A."/>
            <person name="Armour M."/>
            <person name="Olukolu B."/>
            <person name="Poorten T."/>
            <person name="Britton C."/>
            <person name="Davik J."/>
            <person name="Ashrafi H."/>
            <person name="Aiden E.L."/>
            <person name="Borodovsky M."/>
            <person name="Worthington M."/>
        </authorList>
    </citation>
    <scope>NUCLEOTIDE SEQUENCE [LARGE SCALE GENOMIC DNA]</scope>
    <source>
        <strain evidence="14">PI 553951</strain>
    </source>
</reference>
<dbReference type="GO" id="GO:0020037">
    <property type="term" value="F:heme binding"/>
    <property type="evidence" value="ECO:0007669"/>
    <property type="project" value="InterPro"/>
</dbReference>
<dbReference type="EMBL" id="JBEDUW010000002">
    <property type="protein sequence ID" value="KAK9944741.1"/>
    <property type="molecule type" value="Genomic_DNA"/>
</dbReference>
<dbReference type="InterPro" id="IPR036396">
    <property type="entry name" value="Cyt_P450_sf"/>
</dbReference>
<keyword evidence="5 11" id="KW-0479">Metal-binding</keyword>
<keyword evidence="4 13" id="KW-0812">Transmembrane</keyword>
<accession>A0AAW1Y904</accession>
<keyword evidence="15" id="KW-1185">Reference proteome</keyword>
<dbReference type="InterPro" id="IPR002401">
    <property type="entry name" value="Cyt_P450_E_grp-I"/>
</dbReference>
<evidence type="ECO:0000256" key="11">
    <source>
        <dbReference type="PIRSR" id="PIRSR602401-1"/>
    </source>
</evidence>
<dbReference type="AlphaFoldDB" id="A0AAW1Y904"/>
<evidence type="ECO:0000256" key="3">
    <source>
        <dbReference type="ARBA" id="ARBA00022617"/>
    </source>
</evidence>
<dbReference type="GO" id="GO:0004497">
    <property type="term" value="F:monooxygenase activity"/>
    <property type="evidence" value="ECO:0007669"/>
    <property type="project" value="UniProtKB-KW"/>
</dbReference>
<evidence type="ECO:0000313" key="14">
    <source>
        <dbReference type="EMBL" id="KAK9944741.1"/>
    </source>
</evidence>
<feature type="transmembrane region" description="Helical" evidence="13">
    <location>
        <begin position="6"/>
        <end position="22"/>
    </location>
</feature>
<feature type="binding site" description="axial binding residue" evidence="11">
    <location>
        <position position="461"/>
    </location>
    <ligand>
        <name>heme</name>
        <dbReference type="ChEBI" id="CHEBI:30413"/>
    </ligand>
    <ligandPart>
        <name>Fe</name>
        <dbReference type="ChEBI" id="CHEBI:18248"/>
    </ligandPart>
</feature>
<proteinExistence type="inferred from homology"/>
<evidence type="ECO:0000256" key="4">
    <source>
        <dbReference type="ARBA" id="ARBA00022692"/>
    </source>
</evidence>
<name>A0AAW1Y904_RUBAR</name>
<keyword evidence="8 11" id="KW-0408">Iron</keyword>
<evidence type="ECO:0008006" key="16">
    <source>
        <dbReference type="Google" id="ProtNLM"/>
    </source>
</evidence>
<dbReference type="PRINTS" id="PR00463">
    <property type="entry name" value="EP450I"/>
</dbReference>
<evidence type="ECO:0000256" key="8">
    <source>
        <dbReference type="ARBA" id="ARBA00023004"/>
    </source>
</evidence>
<dbReference type="GO" id="GO:0016705">
    <property type="term" value="F:oxidoreductase activity, acting on paired donors, with incorporation or reduction of molecular oxygen"/>
    <property type="evidence" value="ECO:0007669"/>
    <property type="project" value="InterPro"/>
</dbReference>
<keyword evidence="10 13" id="KW-0472">Membrane</keyword>
<evidence type="ECO:0000256" key="1">
    <source>
        <dbReference type="ARBA" id="ARBA00004167"/>
    </source>
</evidence>
<evidence type="ECO:0000256" key="2">
    <source>
        <dbReference type="ARBA" id="ARBA00010617"/>
    </source>
</evidence>
<dbReference type="PANTHER" id="PTHR47947">
    <property type="entry name" value="CYTOCHROME P450 82C3-RELATED"/>
    <property type="match status" value="1"/>
</dbReference>
<dbReference type="InterPro" id="IPR050651">
    <property type="entry name" value="Plant_Cytochrome_P450_Monoox"/>
</dbReference>
<dbReference type="SUPFAM" id="SSF48264">
    <property type="entry name" value="Cytochrome P450"/>
    <property type="match status" value="1"/>
</dbReference>
<evidence type="ECO:0000256" key="5">
    <source>
        <dbReference type="ARBA" id="ARBA00022723"/>
    </source>
</evidence>
<evidence type="ECO:0000256" key="10">
    <source>
        <dbReference type="ARBA" id="ARBA00023136"/>
    </source>
</evidence>
<dbReference type="FunFam" id="1.10.630.10:FF:000026">
    <property type="entry name" value="Cytochrome P450 82C4"/>
    <property type="match status" value="1"/>
</dbReference>
<dbReference type="Gene3D" id="1.10.630.10">
    <property type="entry name" value="Cytochrome P450"/>
    <property type="match status" value="1"/>
</dbReference>
<dbReference type="Pfam" id="PF00067">
    <property type="entry name" value="p450"/>
    <property type="match status" value="1"/>
</dbReference>
<protein>
    <recommendedName>
        <fullName evidence="16">Cytochrome P450</fullName>
    </recommendedName>
</protein>
<evidence type="ECO:0000313" key="15">
    <source>
        <dbReference type="Proteomes" id="UP001457282"/>
    </source>
</evidence>
<keyword evidence="6 13" id="KW-1133">Transmembrane helix</keyword>
<keyword evidence="9 12" id="KW-0503">Monooxygenase</keyword>
<dbReference type="GO" id="GO:0005506">
    <property type="term" value="F:iron ion binding"/>
    <property type="evidence" value="ECO:0007669"/>
    <property type="project" value="InterPro"/>
</dbReference>
<gene>
    <name evidence="14" type="ORF">M0R45_010293</name>
</gene>
<comment type="cofactor">
    <cofactor evidence="11">
        <name>heme</name>
        <dbReference type="ChEBI" id="CHEBI:30413"/>
    </cofactor>
</comment>
<dbReference type="InterPro" id="IPR001128">
    <property type="entry name" value="Cyt_P450"/>
</dbReference>
<organism evidence="14 15">
    <name type="scientific">Rubus argutus</name>
    <name type="common">Southern blackberry</name>
    <dbReference type="NCBI Taxonomy" id="59490"/>
    <lineage>
        <taxon>Eukaryota</taxon>
        <taxon>Viridiplantae</taxon>
        <taxon>Streptophyta</taxon>
        <taxon>Embryophyta</taxon>
        <taxon>Tracheophyta</taxon>
        <taxon>Spermatophyta</taxon>
        <taxon>Magnoliopsida</taxon>
        <taxon>eudicotyledons</taxon>
        <taxon>Gunneridae</taxon>
        <taxon>Pentapetalae</taxon>
        <taxon>rosids</taxon>
        <taxon>fabids</taxon>
        <taxon>Rosales</taxon>
        <taxon>Rosaceae</taxon>
        <taxon>Rosoideae</taxon>
        <taxon>Rosoideae incertae sedis</taxon>
        <taxon>Rubus</taxon>
    </lineage>
</organism>
<comment type="subcellular location">
    <subcellularLocation>
        <location evidence="1">Membrane</location>
        <topology evidence="1">Single-pass membrane protein</topology>
    </subcellularLocation>
</comment>
<evidence type="ECO:0000256" key="9">
    <source>
        <dbReference type="ARBA" id="ARBA00023033"/>
    </source>
</evidence>
<dbReference type="PRINTS" id="PR00385">
    <property type="entry name" value="P450"/>
</dbReference>
<evidence type="ECO:0000256" key="12">
    <source>
        <dbReference type="RuleBase" id="RU000461"/>
    </source>
</evidence>
<dbReference type="InterPro" id="IPR017972">
    <property type="entry name" value="Cyt_P450_CS"/>
</dbReference>
<evidence type="ECO:0000256" key="6">
    <source>
        <dbReference type="ARBA" id="ARBA00022989"/>
    </source>
</evidence>
<dbReference type="PROSITE" id="PS00086">
    <property type="entry name" value="CYTOCHROME_P450"/>
    <property type="match status" value="1"/>
</dbReference>
<dbReference type="Proteomes" id="UP001457282">
    <property type="component" value="Unassembled WGS sequence"/>
</dbReference>
<keyword evidence="3 11" id="KW-0349">Heme</keyword>
<dbReference type="PANTHER" id="PTHR47947:SF1">
    <property type="entry name" value="CYTOCHROME P450 82E3"/>
    <property type="match status" value="1"/>
</dbReference>
<evidence type="ECO:0000256" key="13">
    <source>
        <dbReference type="SAM" id="Phobius"/>
    </source>
</evidence>